<name>A0A9X3A896_9SPHN</name>
<evidence type="ECO:0000313" key="3">
    <source>
        <dbReference type="Proteomes" id="UP001142648"/>
    </source>
</evidence>
<evidence type="ECO:0000313" key="2">
    <source>
        <dbReference type="EMBL" id="MCT2559231.1"/>
    </source>
</evidence>
<dbReference type="RefSeq" id="WP_259962103.1">
    <property type="nucleotide sequence ID" value="NZ_JAOAMV010000004.1"/>
</dbReference>
<feature type="compositionally biased region" description="Basic and acidic residues" evidence="1">
    <location>
        <begin position="303"/>
        <end position="319"/>
    </location>
</feature>
<dbReference type="Proteomes" id="UP001142648">
    <property type="component" value="Unassembled WGS sequence"/>
</dbReference>
<evidence type="ECO:0000256" key="1">
    <source>
        <dbReference type="SAM" id="MobiDB-lite"/>
    </source>
</evidence>
<gene>
    <name evidence="2" type="ORF">N0B51_09565</name>
</gene>
<feature type="region of interest" description="Disordered" evidence="1">
    <location>
        <begin position="303"/>
        <end position="358"/>
    </location>
</feature>
<sequence>MTDGIRWDLLNTNGPNQIAQNALLAFERGRQAKERRELGDAIEAYTSNPEDQAALAKVMRHNPEIGLKLSERADARAFNRDMGEYLAPGGQPNAMLGIPSASQRMPSVAANGPNHPNALAAALTPMPPVRPGAGFNEAFAPVNEPQPASMPEMRPPQDEAAQPDLSMLGEPQNGRDQAFLRMVQRDPIKALKIQSALRDNFVDRIKDEREFYGLAVEALSTVQDDAGWQAALQRLVPMSRALGTDLTATVPLTYPGPDAVNQLLERAMPIKQQLDHFAQVANIKADNARADRNTNSMIEVREGRLDEYQRSNRAREGNTRRGQNIASTDRKRGQDMRGSSSKKGGKAPARVIAEDAQGNKVEWNGKAWVPVK</sequence>
<accession>A0A9X3A896</accession>
<dbReference type="EMBL" id="JAOAMV010000004">
    <property type="protein sequence ID" value="MCT2559231.1"/>
    <property type="molecule type" value="Genomic_DNA"/>
</dbReference>
<reference evidence="2" key="1">
    <citation type="submission" date="2022-09" db="EMBL/GenBank/DDBJ databases">
        <title>The genome sequence of Tsuneonella sp. YG55.</title>
        <authorList>
            <person name="Liu Y."/>
        </authorList>
    </citation>
    <scope>NUCLEOTIDE SEQUENCE</scope>
    <source>
        <strain evidence="2">YG55</strain>
    </source>
</reference>
<proteinExistence type="predicted"/>
<keyword evidence="3" id="KW-1185">Reference proteome</keyword>
<organism evidence="2 3">
    <name type="scientific">Tsuneonella litorea</name>
    <dbReference type="NCBI Taxonomy" id="2976475"/>
    <lineage>
        <taxon>Bacteria</taxon>
        <taxon>Pseudomonadati</taxon>
        <taxon>Pseudomonadota</taxon>
        <taxon>Alphaproteobacteria</taxon>
        <taxon>Sphingomonadales</taxon>
        <taxon>Erythrobacteraceae</taxon>
        <taxon>Tsuneonella</taxon>
    </lineage>
</organism>
<protein>
    <submittedName>
        <fullName evidence="2">Uncharacterized protein</fullName>
    </submittedName>
</protein>
<comment type="caution">
    <text evidence="2">The sequence shown here is derived from an EMBL/GenBank/DDBJ whole genome shotgun (WGS) entry which is preliminary data.</text>
</comment>
<dbReference type="AlphaFoldDB" id="A0A9X3A896"/>